<protein>
    <submittedName>
        <fullName evidence="1">Putative nucleotidyltransferase</fullName>
    </submittedName>
</protein>
<dbReference type="PANTHER" id="PTHR34817:SF1">
    <property type="entry name" value="NUCLEOTIDYLTRANSFERASE"/>
    <property type="match status" value="1"/>
</dbReference>
<keyword evidence="1" id="KW-0808">Transferase</keyword>
<dbReference type="PANTHER" id="PTHR34817">
    <property type="entry name" value="NUCLEOTIDYLTRANSFERASE"/>
    <property type="match status" value="1"/>
</dbReference>
<gene>
    <name evidence="1" type="ORF">TM448A01437_0004</name>
</gene>
<dbReference type="Pfam" id="PF10127">
    <property type="entry name" value="RlaP"/>
    <property type="match status" value="1"/>
</dbReference>
<dbReference type="InterPro" id="IPR018775">
    <property type="entry name" value="RlaP"/>
</dbReference>
<organism evidence="1">
    <name type="scientific">viral metagenome</name>
    <dbReference type="NCBI Taxonomy" id="1070528"/>
    <lineage>
        <taxon>unclassified sequences</taxon>
        <taxon>metagenomes</taxon>
        <taxon>organismal metagenomes</taxon>
    </lineage>
</organism>
<reference evidence="1" key="1">
    <citation type="submission" date="2020-03" db="EMBL/GenBank/DDBJ databases">
        <title>The deep terrestrial virosphere.</title>
        <authorList>
            <person name="Holmfeldt K."/>
            <person name="Nilsson E."/>
            <person name="Simone D."/>
            <person name="Lopez-Fernandez M."/>
            <person name="Wu X."/>
            <person name="de Brujin I."/>
            <person name="Lundin D."/>
            <person name="Andersson A."/>
            <person name="Bertilsson S."/>
            <person name="Dopson M."/>
        </authorList>
    </citation>
    <scope>NUCLEOTIDE SEQUENCE</scope>
    <source>
        <strain evidence="1">TM448A01437</strain>
    </source>
</reference>
<name>A0A6H1ZQD6_9ZZZZ</name>
<sequence>MSYIKFLTDKKLITPPNHILTGVQYECMMGSIAYAVASDESDIDIYGFSIPNKEMIFPHLRGEILGFGNQTQRFEQYQQHHVDYEKKTYDLSIYSIIRYFQLCMDNNPNMIDSLFVPDRCVLFSTNIGKMVRENRKLFLHKGSFFKLKGYAYSQIHKIKTKNPEGKRKEIVEKYGFDVKFGYHTIRLLNQCEQILMEHDLDLERNREQLKSIRRGDWTLKDIDDYFKAKEAELEKLYINSTLRHSPDEQAIKQLLINCLEEHFGNLNNCIILPDNTQNLISDIDNILNKFRRFR</sequence>
<evidence type="ECO:0000313" key="1">
    <source>
        <dbReference type="EMBL" id="QJA49718.1"/>
    </source>
</evidence>
<dbReference type="GO" id="GO:0016740">
    <property type="term" value="F:transferase activity"/>
    <property type="evidence" value="ECO:0007669"/>
    <property type="project" value="UniProtKB-KW"/>
</dbReference>
<proteinExistence type="predicted"/>
<accession>A0A6H1ZQD6</accession>
<dbReference type="AlphaFoldDB" id="A0A6H1ZQD6"/>
<dbReference type="EMBL" id="MT144151">
    <property type="protein sequence ID" value="QJA49718.1"/>
    <property type="molecule type" value="Genomic_DNA"/>
</dbReference>